<accession>A0A103APF1</accession>
<evidence type="ECO:0000313" key="1">
    <source>
        <dbReference type="EMBL" id="KWE08814.1"/>
    </source>
</evidence>
<dbReference type="AlphaFoldDB" id="A0A103APF1"/>
<gene>
    <name evidence="1" type="ORF">WL73_06255</name>
</gene>
<organism evidence="1 2">
    <name type="scientific">Burkholderia ubonensis</name>
    <dbReference type="NCBI Taxonomy" id="101571"/>
    <lineage>
        <taxon>Bacteria</taxon>
        <taxon>Pseudomonadati</taxon>
        <taxon>Pseudomonadota</taxon>
        <taxon>Betaproteobacteria</taxon>
        <taxon>Burkholderiales</taxon>
        <taxon>Burkholderiaceae</taxon>
        <taxon>Burkholderia</taxon>
        <taxon>Burkholderia cepacia complex</taxon>
    </lineage>
</organism>
<protein>
    <submittedName>
        <fullName evidence="1">Uncharacterized protein</fullName>
    </submittedName>
</protein>
<comment type="caution">
    <text evidence="1">The sequence shown here is derived from an EMBL/GenBank/DDBJ whole genome shotgun (WGS) entry which is preliminary data.</text>
</comment>
<sequence length="70" mass="8249">MKRCIAQIAHNIHVGTGFNQHFHIVNGTLTRGKMQESVIYRPSLVWIRQFKTQEFRMGLVLLKYGFQLLF</sequence>
<reference evidence="1 2" key="1">
    <citation type="submission" date="2015-11" db="EMBL/GenBank/DDBJ databases">
        <title>Expanding the genomic diversity of Burkholderia species for the development of highly accurate diagnostics.</title>
        <authorList>
            <person name="Sahl J."/>
            <person name="Keim P."/>
            <person name="Wagner D."/>
        </authorList>
    </citation>
    <scope>NUCLEOTIDE SEQUENCE [LARGE SCALE GENOMIC DNA]</scope>
    <source>
        <strain evidence="1 2">MSMB2167WGS</strain>
    </source>
</reference>
<name>A0A103APF1_9BURK</name>
<dbReference type="EMBL" id="LPIX01000025">
    <property type="protein sequence ID" value="KWE08814.1"/>
    <property type="molecule type" value="Genomic_DNA"/>
</dbReference>
<evidence type="ECO:0000313" key="2">
    <source>
        <dbReference type="Proteomes" id="UP000062998"/>
    </source>
</evidence>
<proteinExistence type="predicted"/>
<dbReference type="Proteomes" id="UP000062998">
    <property type="component" value="Unassembled WGS sequence"/>
</dbReference>